<organism evidence="2 3">
    <name type="scientific">Frigoriglobus tundricola</name>
    <dbReference type="NCBI Taxonomy" id="2774151"/>
    <lineage>
        <taxon>Bacteria</taxon>
        <taxon>Pseudomonadati</taxon>
        <taxon>Planctomycetota</taxon>
        <taxon>Planctomycetia</taxon>
        <taxon>Gemmatales</taxon>
        <taxon>Gemmataceae</taxon>
        <taxon>Frigoriglobus</taxon>
    </lineage>
</organism>
<sequence>MPLKVCFGETQMCRSVTSFDPPAFDSPRRTAAAPLHS</sequence>
<dbReference type="KEGG" id="ftj:FTUN_3792"/>
<protein>
    <submittedName>
        <fullName evidence="2">Uncharacterized protein</fullName>
    </submittedName>
</protein>
<gene>
    <name evidence="2" type="ORF">FTUN_3792</name>
</gene>
<dbReference type="AlphaFoldDB" id="A0A6M5YQF0"/>
<proteinExistence type="predicted"/>
<accession>A0A6M5YQF0</accession>
<evidence type="ECO:0000256" key="1">
    <source>
        <dbReference type="SAM" id="MobiDB-lite"/>
    </source>
</evidence>
<feature type="region of interest" description="Disordered" evidence="1">
    <location>
        <begin position="18"/>
        <end position="37"/>
    </location>
</feature>
<dbReference type="Proteomes" id="UP000503447">
    <property type="component" value="Chromosome"/>
</dbReference>
<evidence type="ECO:0000313" key="3">
    <source>
        <dbReference type="Proteomes" id="UP000503447"/>
    </source>
</evidence>
<reference evidence="3" key="1">
    <citation type="submission" date="2020-05" db="EMBL/GenBank/DDBJ databases">
        <title>Frigoriglobus tundricola gen. nov., sp. nov., a psychrotolerant cellulolytic planctomycete of the family Gemmataceae with two divergent copies of 16S rRNA gene.</title>
        <authorList>
            <person name="Kulichevskaya I.S."/>
            <person name="Ivanova A.A."/>
            <person name="Naumoff D.G."/>
            <person name="Beletsky A.V."/>
            <person name="Rijpstra W.I.C."/>
            <person name="Sinninghe Damste J.S."/>
            <person name="Mardanov A.V."/>
            <person name="Ravin N.V."/>
            <person name="Dedysh S.N."/>
        </authorList>
    </citation>
    <scope>NUCLEOTIDE SEQUENCE [LARGE SCALE GENOMIC DNA]</scope>
    <source>
        <strain evidence="3">PL17</strain>
    </source>
</reference>
<keyword evidence="3" id="KW-1185">Reference proteome</keyword>
<evidence type="ECO:0000313" key="2">
    <source>
        <dbReference type="EMBL" id="QJW96235.1"/>
    </source>
</evidence>
<dbReference type="EMBL" id="CP053452">
    <property type="protein sequence ID" value="QJW96235.1"/>
    <property type="molecule type" value="Genomic_DNA"/>
</dbReference>
<name>A0A6M5YQF0_9BACT</name>